<proteinExistence type="predicted"/>
<feature type="region of interest" description="Disordered" evidence="1">
    <location>
        <begin position="1"/>
        <end position="47"/>
    </location>
</feature>
<name>A0ABQ8KMT6_9APHY</name>
<accession>A0ABQ8KMT6</accession>
<dbReference type="GeneID" id="72003645"/>
<comment type="caution">
    <text evidence="2">The sequence shown here is derived from an EMBL/GenBank/DDBJ whole genome shotgun (WGS) entry which is preliminary data.</text>
</comment>
<dbReference type="Proteomes" id="UP000814176">
    <property type="component" value="Unassembled WGS sequence"/>
</dbReference>
<keyword evidence="3" id="KW-1185">Reference proteome</keyword>
<organism evidence="2 3">
    <name type="scientific">Rhodofomes roseus</name>
    <dbReference type="NCBI Taxonomy" id="34475"/>
    <lineage>
        <taxon>Eukaryota</taxon>
        <taxon>Fungi</taxon>
        <taxon>Dikarya</taxon>
        <taxon>Basidiomycota</taxon>
        <taxon>Agaricomycotina</taxon>
        <taxon>Agaricomycetes</taxon>
        <taxon>Polyporales</taxon>
        <taxon>Rhodofomes</taxon>
    </lineage>
</organism>
<evidence type="ECO:0000256" key="1">
    <source>
        <dbReference type="SAM" id="MobiDB-lite"/>
    </source>
</evidence>
<sequence>MPQQQHGSDMMQSYQNHPQLGGSVQNFRHPGHVYPGPATYQGVHTPYEPPPELVNLGLASREGNLDARWTSLMHESGFLDDVNFRT</sequence>
<gene>
    <name evidence="2" type="ORF">C8Q71DRAFT_744039</name>
</gene>
<dbReference type="EMBL" id="JADCUA010000005">
    <property type="protein sequence ID" value="KAH9839732.1"/>
    <property type="molecule type" value="Genomic_DNA"/>
</dbReference>
<dbReference type="RefSeq" id="XP_047781382.1">
    <property type="nucleotide sequence ID" value="XM_047922913.1"/>
</dbReference>
<evidence type="ECO:0000313" key="2">
    <source>
        <dbReference type="EMBL" id="KAH9839732.1"/>
    </source>
</evidence>
<feature type="compositionally biased region" description="Polar residues" evidence="1">
    <location>
        <begin position="1"/>
        <end position="26"/>
    </location>
</feature>
<evidence type="ECO:0000313" key="3">
    <source>
        <dbReference type="Proteomes" id="UP000814176"/>
    </source>
</evidence>
<protein>
    <submittedName>
        <fullName evidence="2">Uncharacterized protein</fullName>
    </submittedName>
</protein>
<reference evidence="2 3" key="1">
    <citation type="journal article" date="2021" name="Environ. Microbiol.">
        <title>Gene family expansions and transcriptome signatures uncover fungal adaptations to wood decay.</title>
        <authorList>
            <person name="Hage H."/>
            <person name="Miyauchi S."/>
            <person name="Viragh M."/>
            <person name="Drula E."/>
            <person name="Min B."/>
            <person name="Chaduli D."/>
            <person name="Navarro D."/>
            <person name="Favel A."/>
            <person name="Norest M."/>
            <person name="Lesage-Meessen L."/>
            <person name="Balint B."/>
            <person name="Merenyi Z."/>
            <person name="de Eugenio L."/>
            <person name="Morin E."/>
            <person name="Martinez A.T."/>
            <person name="Baldrian P."/>
            <person name="Stursova M."/>
            <person name="Martinez M.J."/>
            <person name="Novotny C."/>
            <person name="Magnuson J.K."/>
            <person name="Spatafora J.W."/>
            <person name="Maurice S."/>
            <person name="Pangilinan J."/>
            <person name="Andreopoulos W."/>
            <person name="LaButti K."/>
            <person name="Hundley H."/>
            <person name="Na H."/>
            <person name="Kuo A."/>
            <person name="Barry K."/>
            <person name="Lipzen A."/>
            <person name="Henrissat B."/>
            <person name="Riley R."/>
            <person name="Ahrendt S."/>
            <person name="Nagy L.G."/>
            <person name="Grigoriev I.V."/>
            <person name="Martin F."/>
            <person name="Rosso M.N."/>
        </authorList>
    </citation>
    <scope>NUCLEOTIDE SEQUENCE [LARGE SCALE GENOMIC DNA]</scope>
    <source>
        <strain evidence="2 3">CIRM-BRFM 1785</strain>
    </source>
</reference>